<keyword evidence="12" id="KW-1185">Reference proteome</keyword>
<reference evidence="11 12" key="1">
    <citation type="submission" date="2021-07" db="EMBL/GenBank/DDBJ databases">
        <title>Paenibacillus radiodurans sp. nov., isolated from the southeastern edge of Tengger Desert.</title>
        <authorList>
            <person name="Zhang G."/>
        </authorList>
    </citation>
    <scope>NUCLEOTIDE SEQUENCE [LARGE SCALE GENOMIC DNA]</scope>
    <source>
        <strain evidence="11 12">CCM 7311</strain>
    </source>
</reference>
<evidence type="ECO:0000256" key="6">
    <source>
        <dbReference type="ARBA" id="ARBA00023004"/>
    </source>
</evidence>
<dbReference type="SUPFAM" id="SSF48150">
    <property type="entry name" value="DNA-glycosylase"/>
    <property type="match status" value="1"/>
</dbReference>
<evidence type="ECO:0000256" key="4">
    <source>
        <dbReference type="ARBA" id="ARBA00022763"/>
    </source>
</evidence>
<keyword evidence="4" id="KW-0227">DNA damage</keyword>
<keyword evidence="7" id="KW-0411">Iron-sulfur</keyword>
<evidence type="ECO:0000256" key="7">
    <source>
        <dbReference type="ARBA" id="ARBA00023014"/>
    </source>
</evidence>
<dbReference type="Proteomes" id="UP001519887">
    <property type="component" value="Unassembled WGS sequence"/>
</dbReference>
<organism evidence="11 12">
    <name type="scientific">Paenibacillus sepulcri</name>
    <dbReference type="NCBI Taxonomy" id="359917"/>
    <lineage>
        <taxon>Bacteria</taxon>
        <taxon>Bacillati</taxon>
        <taxon>Bacillota</taxon>
        <taxon>Bacilli</taxon>
        <taxon>Bacillales</taxon>
        <taxon>Paenibacillaceae</taxon>
        <taxon>Paenibacillus</taxon>
    </lineage>
</organism>
<comment type="caution">
    <text evidence="11">The sequence shown here is derived from an EMBL/GenBank/DDBJ whole genome shotgun (WGS) entry which is preliminary data.</text>
</comment>
<dbReference type="Gene3D" id="1.10.1670.10">
    <property type="entry name" value="Helix-hairpin-Helix base-excision DNA repair enzymes (C-terminal)"/>
    <property type="match status" value="1"/>
</dbReference>
<comment type="cofactor">
    <cofactor evidence="1">
        <name>[4Fe-4S] cluster</name>
        <dbReference type="ChEBI" id="CHEBI:49883"/>
    </cofactor>
</comment>
<evidence type="ECO:0000259" key="10">
    <source>
        <dbReference type="Pfam" id="PF00730"/>
    </source>
</evidence>
<sequence length="78" mass="9487">MDREAADYFSRELLGWYRENKRVLPWRINRDPYRIWVSEVMLQQTRVDTVIPYYERFMEKFPTAAALAQAPEEEVLKC</sequence>
<dbReference type="Gene3D" id="1.10.340.30">
    <property type="entry name" value="Hypothetical protein, domain 2"/>
    <property type="match status" value="1"/>
</dbReference>
<keyword evidence="5" id="KW-0378">Hydrolase</keyword>
<keyword evidence="8" id="KW-0234">DNA repair</keyword>
<evidence type="ECO:0000256" key="5">
    <source>
        <dbReference type="ARBA" id="ARBA00022801"/>
    </source>
</evidence>
<evidence type="ECO:0000256" key="2">
    <source>
        <dbReference type="ARBA" id="ARBA00008343"/>
    </source>
</evidence>
<feature type="domain" description="HhH-GPD" evidence="10">
    <location>
        <begin position="37"/>
        <end position="78"/>
    </location>
</feature>
<evidence type="ECO:0000313" key="12">
    <source>
        <dbReference type="Proteomes" id="UP001519887"/>
    </source>
</evidence>
<evidence type="ECO:0000256" key="8">
    <source>
        <dbReference type="ARBA" id="ARBA00023204"/>
    </source>
</evidence>
<dbReference type="PANTHER" id="PTHR42944">
    <property type="entry name" value="ADENINE DNA GLYCOSYLASE"/>
    <property type="match status" value="1"/>
</dbReference>
<protein>
    <submittedName>
        <fullName evidence="11">A/G-specific adenine glycosylase</fullName>
    </submittedName>
</protein>
<accession>A0ABS7C866</accession>
<dbReference type="InterPro" id="IPR023170">
    <property type="entry name" value="HhH_base_excis_C"/>
</dbReference>
<dbReference type="PANTHER" id="PTHR42944:SF1">
    <property type="entry name" value="ADENINE DNA GLYCOSYLASE"/>
    <property type="match status" value="1"/>
</dbReference>
<gene>
    <name evidence="11" type="ORF">K0U00_23860</name>
</gene>
<keyword evidence="3" id="KW-0479">Metal-binding</keyword>
<evidence type="ECO:0000313" key="11">
    <source>
        <dbReference type="EMBL" id="MBW7457077.1"/>
    </source>
</evidence>
<dbReference type="InterPro" id="IPR003265">
    <property type="entry name" value="HhH-GPD_domain"/>
</dbReference>
<feature type="non-terminal residue" evidence="11">
    <location>
        <position position="78"/>
    </location>
</feature>
<dbReference type="InterPro" id="IPR011257">
    <property type="entry name" value="DNA_glycosylase"/>
</dbReference>
<dbReference type="Pfam" id="PF00730">
    <property type="entry name" value="HhH-GPD"/>
    <property type="match status" value="1"/>
</dbReference>
<keyword evidence="6" id="KW-0408">Iron</keyword>
<dbReference type="InterPro" id="IPR044298">
    <property type="entry name" value="MIG/MutY"/>
</dbReference>
<proteinExistence type="inferred from homology"/>
<evidence type="ECO:0000256" key="1">
    <source>
        <dbReference type="ARBA" id="ARBA00001966"/>
    </source>
</evidence>
<keyword evidence="9" id="KW-0326">Glycosidase</keyword>
<comment type="similarity">
    <text evidence="2">Belongs to the Nth/MutY family.</text>
</comment>
<name>A0ABS7C866_9BACL</name>
<evidence type="ECO:0000256" key="3">
    <source>
        <dbReference type="ARBA" id="ARBA00022723"/>
    </source>
</evidence>
<dbReference type="EMBL" id="JAHZIK010000744">
    <property type="protein sequence ID" value="MBW7457077.1"/>
    <property type="molecule type" value="Genomic_DNA"/>
</dbReference>
<evidence type="ECO:0000256" key="9">
    <source>
        <dbReference type="ARBA" id="ARBA00023295"/>
    </source>
</evidence>